<name>A0A4U1BNK3_9GAMM</name>
<dbReference type="NCBIfam" id="TIGR00229">
    <property type="entry name" value="sensory_box"/>
    <property type="match status" value="1"/>
</dbReference>
<dbReference type="InterPro" id="IPR035965">
    <property type="entry name" value="PAS-like_dom_sf"/>
</dbReference>
<dbReference type="InterPro" id="IPR015943">
    <property type="entry name" value="WD40/YVTN_repeat-like_dom_sf"/>
</dbReference>
<dbReference type="SUPFAM" id="SSF141868">
    <property type="entry name" value="EAL domain-like"/>
    <property type="match status" value="1"/>
</dbReference>
<dbReference type="InterPro" id="IPR013783">
    <property type="entry name" value="Ig-like_fold"/>
</dbReference>
<dbReference type="PROSITE" id="PS50112">
    <property type="entry name" value="PAS"/>
    <property type="match status" value="1"/>
</dbReference>
<feature type="domain" description="PAS" evidence="1">
    <location>
        <begin position="893"/>
        <end position="948"/>
    </location>
</feature>
<accession>A0A4U1BNK3</accession>
<dbReference type="SMART" id="SM00267">
    <property type="entry name" value="GGDEF"/>
    <property type="match status" value="1"/>
</dbReference>
<dbReference type="PANTHER" id="PTHR44757">
    <property type="entry name" value="DIGUANYLATE CYCLASE DGCP"/>
    <property type="match status" value="1"/>
</dbReference>
<dbReference type="PANTHER" id="PTHR44757:SF2">
    <property type="entry name" value="BIOFILM ARCHITECTURE MAINTENANCE PROTEIN MBAA"/>
    <property type="match status" value="1"/>
</dbReference>
<dbReference type="CDD" id="cd01948">
    <property type="entry name" value="EAL"/>
    <property type="match status" value="1"/>
</dbReference>
<keyword evidence="5" id="KW-1185">Reference proteome</keyword>
<dbReference type="EMBL" id="SWCJ01000011">
    <property type="protein sequence ID" value="TKB53701.1"/>
    <property type="molecule type" value="Genomic_DNA"/>
</dbReference>
<dbReference type="InterPro" id="IPR043128">
    <property type="entry name" value="Rev_trsase/Diguanyl_cyclase"/>
</dbReference>
<dbReference type="InterPro" id="IPR013655">
    <property type="entry name" value="PAS_fold_3"/>
</dbReference>
<comment type="caution">
    <text evidence="4">The sequence shown here is derived from an EMBL/GenBank/DDBJ whole genome shotgun (WGS) entry which is preliminary data.</text>
</comment>
<sequence length="1447" mass="163283">MATELVTRHFDQANGLSVNSIYDIDIAHNGMVWVASHNGLYRLASHKTRRIDVASGSTMFGDGIIRAVRELTPELLLVSTEHDLYLYYPNEERTEMLGVQRFGNFRRSSSIAISEISDNKLWLVNDKNELYRLDISAMSLRFLGVLPSGSGVAHTIVHHDQQVIIASRERLIGFDLEQESFHSIPWSKDNGRISSMFVDDHQQLWLSGSEGVFLQQGDAFTLLAREFGGVRSIEQGPQGMLWMLGQRHLLKVNPDTKELTTLGDHDKFFAESNSLYKLQLDPLGNIWLATLNAGVVVMEQPEPYILAKYNSRTEPSLSNELVWSTWGDENGFYVAHENGLDEINFATGERITHQIRDLDNVDAVFGLMPVGKDQLLLGTSKGLFLWNRQDYSHRLLVTENGESMRQRVILGLQQGKDSIWVSTDTFFYRFDKASGQVERVLVDGKPIESVRVAYELGDTLWIGGMRRFGELSLTTGAYQDRLYWLPDTNEQYHIGNIIALSDERLLIGSYGEGVFEVDIPKQQAVNKDIEWQVNCRTPFSMLASKEGAIIGCLDQILLYQPEKHQLIPLGDDRGLHGLEVSEGALFEDKQGILWLGSTSGLWKLDPSLIEEEASQGQLLIESVQVQYPQRSRLYLSPGREPVVIEPNYSLVTIGFGVEAISDANGVPVRYRLNLNGKEAPFVEIHDETAVNLSQLPAGKHQLVLQGQVNGAWYPKLVTLDFEVQQYWWQSRGIQILSILLILALALLLTEYWRNQLRRQRQINDALKQSQHRLQLALQGSGSDIWEWDASSDSFYIENRQSTLSHSTRPMRLPRKGMNLHRYDRDAAEQAWNAIVNGEQQRLNVEFRVISPLGEWRWLWVSGTAIERDLDTGKAKVIAGVFTDKTNVRQMAHQHTLYAHAVENTSEGMLIIDEQGLIGANNASAVSILGYSVGELIGRPAHQLLHDSEVIASLQQKHNWGGELDLKTRAGGTVPVWLNLSRMTVDDGDDYYVALFSDISERKKREIELKQLANYDRVTGLPNRSYFDKLMKGYLVDGNTTQLALLFLDLDRFKHINDTFGHGTGDALLQEISSLLAARLDDAGTLCRFGGDEFVVVVPDVASKEQVMELAQGLINCLERPIKVRSQQFYLSVSIGVACYPEHGQQAEELLKNADLAMYHAKEQGRGQVCCYTPDKDAKATYQLEMETELRQALALNALDIHFQPVLDVTRGKVVAVEALMRWRREDGQQVSPQRFIELAESSGLIIALDRWMLKQACRQFVKWPSYDEMTLSVNVSASHFCEHNYVEVIKQTLQQVGMDPRRLCLEITEGVLMQQVGLAKDHLKALRELGVRVAVDDFGTGYSSLAYLSQFAVTSLKIDRSFIQSMLENKANRAITCSILDLGRNLELSVIAEGVETLAQQQFLIEQGCHFIQGFRFARPMPEPQCLAWIEGYSENKQMSLEDALVD</sequence>
<feature type="domain" description="GGDEF" evidence="3">
    <location>
        <begin position="1040"/>
        <end position="1173"/>
    </location>
</feature>
<dbReference type="SUPFAM" id="SSF55073">
    <property type="entry name" value="Nucleotide cyclase"/>
    <property type="match status" value="1"/>
</dbReference>
<dbReference type="InterPro" id="IPR001633">
    <property type="entry name" value="EAL_dom"/>
</dbReference>
<evidence type="ECO:0000259" key="2">
    <source>
        <dbReference type="PROSITE" id="PS50883"/>
    </source>
</evidence>
<dbReference type="Proteomes" id="UP000305675">
    <property type="component" value="Unassembled WGS sequence"/>
</dbReference>
<dbReference type="Gene3D" id="3.30.450.20">
    <property type="entry name" value="PAS domain"/>
    <property type="match status" value="2"/>
</dbReference>
<dbReference type="Gene3D" id="2.130.10.10">
    <property type="entry name" value="YVTN repeat-like/Quinoprotein amine dehydrogenase"/>
    <property type="match status" value="2"/>
</dbReference>
<dbReference type="PROSITE" id="PS50883">
    <property type="entry name" value="EAL"/>
    <property type="match status" value="1"/>
</dbReference>
<protein>
    <submittedName>
        <fullName evidence="4">EAL domain-containing protein</fullName>
    </submittedName>
</protein>
<evidence type="ECO:0000259" key="3">
    <source>
        <dbReference type="PROSITE" id="PS50887"/>
    </source>
</evidence>
<dbReference type="SMART" id="SM00086">
    <property type="entry name" value="PAC"/>
    <property type="match status" value="2"/>
</dbReference>
<dbReference type="Pfam" id="PF08447">
    <property type="entry name" value="PAS_3"/>
    <property type="match status" value="1"/>
</dbReference>
<proteinExistence type="predicted"/>
<feature type="domain" description="EAL" evidence="2">
    <location>
        <begin position="1182"/>
        <end position="1434"/>
    </location>
</feature>
<dbReference type="Gene3D" id="3.20.20.450">
    <property type="entry name" value="EAL domain"/>
    <property type="match status" value="1"/>
</dbReference>
<dbReference type="CDD" id="cd00130">
    <property type="entry name" value="PAS"/>
    <property type="match status" value="1"/>
</dbReference>
<dbReference type="Gene3D" id="3.30.70.270">
    <property type="match status" value="1"/>
</dbReference>
<dbReference type="SUPFAM" id="SSF55785">
    <property type="entry name" value="PYP-like sensor domain (PAS domain)"/>
    <property type="match status" value="2"/>
</dbReference>
<dbReference type="Gene3D" id="2.60.40.10">
    <property type="entry name" value="Immunoglobulins"/>
    <property type="match status" value="1"/>
</dbReference>
<dbReference type="SMART" id="SM00091">
    <property type="entry name" value="PAS"/>
    <property type="match status" value="1"/>
</dbReference>
<dbReference type="SUPFAM" id="SSF63829">
    <property type="entry name" value="Calcium-dependent phosphotriesterase"/>
    <property type="match status" value="1"/>
</dbReference>
<evidence type="ECO:0000313" key="4">
    <source>
        <dbReference type="EMBL" id="TKB53701.1"/>
    </source>
</evidence>
<dbReference type="PROSITE" id="PS50887">
    <property type="entry name" value="GGDEF"/>
    <property type="match status" value="1"/>
</dbReference>
<evidence type="ECO:0000313" key="5">
    <source>
        <dbReference type="Proteomes" id="UP000305675"/>
    </source>
</evidence>
<dbReference type="CDD" id="cd01949">
    <property type="entry name" value="GGDEF"/>
    <property type="match status" value="1"/>
</dbReference>
<dbReference type="SMART" id="SM00052">
    <property type="entry name" value="EAL"/>
    <property type="match status" value="1"/>
</dbReference>
<dbReference type="RefSeq" id="WP_136864061.1">
    <property type="nucleotide sequence ID" value="NZ_SWCJ01000011.1"/>
</dbReference>
<gene>
    <name evidence="4" type="ORF">FCL42_14085</name>
</gene>
<dbReference type="InterPro" id="IPR029787">
    <property type="entry name" value="Nucleotide_cyclase"/>
</dbReference>
<dbReference type="Pfam" id="PF13426">
    <property type="entry name" value="PAS_9"/>
    <property type="match status" value="1"/>
</dbReference>
<dbReference type="InterPro" id="IPR035919">
    <property type="entry name" value="EAL_sf"/>
</dbReference>
<dbReference type="NCBIfam" id="TIGR00254">
    <property type="entry name" value="GGDEF"/>
    <property type="match status" value="1"/>
</dbReference>
<dbReference type="Pfam" id="PF00990">
    <property type="entry name" value="GGDEF"/>
    <property type="match status" value="1"/>
</dbReference>
<dbReference type="OrthoDB" id="9804951at2"/>
<evidence type="ECO:0000259" key="1">
    <source>
        <dbReference type="PROSITE" id="PS50112"/>
    </source>
</evidence>
<dbReference type="InterPro" id="IPR001610">
    <property type="entry name" value="PAC"/>
</dbReference>
<dbReference type="InterPro" id="IPR052155">
    <property type="entry name" value="Biofilm_reg_signaling"/>
</dbReference>
<dbReference type="Pfam" id="PF00563">
    <property type="entry name" value="EAL"/>
    <property type="match status" value="1"/>
</dbReference>
<organism evidence="4 5">
    <name type="scientific">Ferrimonas aestuarii</name>
    <dbReference type="NCBI Taxonomy" id="2569539"/>
    <lineage>
        <taxon>Bacteria</taxon>
        <taxon>Pseudomonadati</taxon>
        <taxon>Pseudomonadota</taxon>
        <taxon>Gammaproteobacteria</taxon>
        <taxon>Alteromonadales</taxon>
        <taxon>Ferrimonadaceae</taxon>
        <taxon>Ferrimonas</taxon>
    </lineage>
</organism>
<reference evidence="4 5" key="1">
    <citation type="submission" date="2019-04" db="EMBL/GenBank/DDBJ databases">
        <authorList>
            <person name="Hwang J.C."/>
        </authorList>
    </citation>
    <scope>NUCLEOTIDE SEQUENCE [LARGE SCALE GENOMIC DNA]</scope>
    <source>
        <strain evidence="4 5">IMCC35002</strain>
    </source>
</reference>
<dbReference type="InterPro" id="IPR000014">
    <property type="entry name" value="PAS"/>
</dbReference>
<dbReference type="InterPro" id="IPR000160">
    <property type="entry name" value="GGDEF_dom"/>
</dbReference>